<evidence type="ECO:0000256" key="5">
    <source>
        <dbReference type="ARBA" id="ARBA00022989"/>
    </source>
</evidence>
<comment type="subcellular location">
    <subcellularLocation>
        <location evidence="2">Endomembrane system</location>
        <topology evidence="2">Multi-pass membrane protein</topology>
    </subcellularLocation>
</comment>
<dbReference type="PANTHER" id="PTHR13325">
    <property type="entry name" value="PROTEASE M50 MEMBRANE-BOUND TRANSCRIPTION FACTOR SITE 2 PROTEASE"/>
    <property type="match status" value="1"/>
</dbReference>
<dbReference type="EMBL" id="CP061799">
    <property type="protein sequence ID" value="QTA82541.1"/>
    <property type="molecule type" value="Genomic_DNA"/>
</dbReference>
<proteinExistence type="inferred from homology"/>
<evidence type="ECO:0000256" key="4">
    <source>
        <dbReference type="ARBA" id="ARBA00022692"/>
    </source>
</evidence>
<dbReference type="GO" id="GO:0012505">
    <property type="term" value="C:endomembrane system"/>
    <property type="evidence" value="ECO:0007669"/>
    <property type="project" value="UniProtKB-SubCell"/>
</dbReference>
<comment type="similarity">
    <text evidence="3">Belongs to the peptidase M50B family.</text>
</comment>
<evidence type="ECO:0000256" key="1">
    <source>
        <dbReference type="ARBA" id="ARBA00001947"/>
    </source>
</evidence>
<feature type="transmembrane region" description="Helical" evidence="7">
    <location>
        <begin position="152"/>
        <end position="177"/>
    </location>
</feature>
<feature type="transmembrane region" description="Helical" evidence="7">
    <location>
        <begin position="286"/>
        <end position="307"/>
    </location>
</feature>
<evidence type="ECO:0000313" key="10">
    <source>
        <dbReference type="Proteomes" id="UP000663720"/>
    </source>
</evidence>
<dbReference type="CDD" id="cd05709">
    <property type="entry name" value="S2P-M50"/>
    <property type="match status" value="1"/>
</dbReference>
<keyword evidence="10" id="KW-1185">Reference proteome</keyword>
<feature type="transmembrane region" description="Helical" evidence="7">
    <location>
        <begin position="428"/>
        <end position="446"/>
    </location>
</feature>
<dbReference type="Proteomes" id="UP000663720">
    <property type="component" value="Chromosome"/>
</dbReference>
<reference evidence="9" key="1">
    <citation type="journal article" date="2021" name="Microb. Physiol.">
        <title>Proteogenomic Insights into the Physiology of Marine, Sulfate-Reducing, Filamentous Desulfonema limicola and Desulfonema magnum.</title>
        <authorList>
            <person name="Schnaars V."/>
            <person name="Wohlbrand L."/>
            <person name="Scheve S."/>
            <person name="Hinrichs C."/>
            <person name="Reinhardt R."/>
            <person name="Rabus R."/>
        </authorList>
    </citation>
    <scope>NUCLEOTIDE SEQUENCE</scope>
    <source>
        <strain evidence="9">5ac10</strain>
    </source>
</reference>
<dbReference type="InterPro" id="IPR001193">
    <property type="entry name" value="MBTPS2"/>
</dbReference>
<dbReference type="GO" id="GO:0031293">
    <property type="term" value="P:membrane protein intracellular domain proteolysis"/>
    <property type="evidence" value="ECO:0007669"/>
    <property type="project" value="TreeGrafter"/>
</dbReference>
<feature type="transmembrane region" description="Helical" evidence="7">
    <location>
        <begin position="189"/>
        <end position="208"/>
    </location>
</feature>
<evidence type="ECO:0000256" key="7">
    <source>
        <dbReference type="SAM" id="Phobius"/>
    </source>
</evidence>
<dbReference type="AlphaFoldDB" id="A0A975GIK6"/>
<evidence type="ECO:0000256" key="2">
    <source>
        <dbReference type="ARBA" id="ARBA00004127"/>
    </source>
</evidence>
<keyword evidence="4 7" id="KW-0812">Transmembrane</keyword>
<dbReference type="PANTHER" id="PTHR13325:SF3">
    <property type="entry name" value="MEMBRANE-BOUND TRANSCRIPTION FACTOR SITE-2 PROTEASE"/>
    <property type="match status" value="1"/>
</dbReference>
<evidence type="ECO:0000313" key="9">
    <source>
        <dbReference type="EMBL" id="QTA82541.1"/>
    </source>
</evidence>
<evidence type="ECO:0000259" key="8">
    <source>
        <dbReference type="Pfam" id="PF02163"/>
    </source>
</evidence>
<gene>
    <name evidence="9" type="ORF">dnl_49180</name>
</gene>
<dbReference type="GO" id="GO:0005737">
    <property type="term" value="C:cytoplasm"/>
    <property type="evidence" value="ECO:0007669"/>
    <property type="project" value="TreeGrafter"/>
</dbReference>
<comment type="cofactor">
    <cofactor evidence="1">
        <name>Zn(2+)</name>
        <dbReference type="ChEBI" id="CHEBI:29105"/>
    </cofactor>
</comment>
<feature type="domain" description="Peptidase M50" evidence="8">
    <location>
        <begin position="200"/>
        <end position="367"/>
    </location>
</feature>
<sequence length="717" mass="81780">MQEPDKNKKKISDLLETPWLGLRPDLVIHPGPIDYDGQRSWILEDPVRGNNFRLGHAEGELIYCLTTEADIDSAIIKLYRNTTLRPSIEEITAFISLLQRESLAIIPGDEVIRRESLNKSTAPPGFMQQIMRGNIFFRIPLLRPDKFLGRTLPWVSLLWSPFFKLFYLFCGLTGLVFTLQEIETYLNSVSYLFTPQGSAAFLFCLVLLKTGHEFAHAYTAKAMGLHVRSMGVFFIVIWPLLYTDTTDAWKIPDRRQRMLISAAGVLFELTVAGMALLLWAFLPDGILRSLMFFLSGTSLISSVLINLNPFMRYDGYYILMDYWGIDNLRPRASAMLRHAFRCLAFDWQGPAPEIHPNRQSLIIYGFLALLYRLFIGISIAVSVYYLFFPLLGMIIFAAEIWLFIIYPLKVEILDLIKKRHYMGSKYRLILTGICFLAISLLLIIPLPDLEHVPSLFMYKRAANIEAPSPGQILTDIPEQGLEVNAGELIAKLSSDSLEYEMQQVRFDLEGVRASIQGIGSGGEQEAYRKWLMAEEDRLKAALEKYLQAAAQLEIRSPVKGRIMNVNQDLYKGAFVHEGAYLFTVAVPDSYELKAFVHEKITAKLKEPSEFKTSVRFAGPEIPDMEVRAVEKSLFPVHRLPNDSLYDYAGGPVVSAADPVGRRPRDAYFTYTFEVENKYENMPVHGMPSWIWIKTQHQSAVQYFSGLIWQTITERGFF</sequence>
<dbReference type="KEGG" id="dli:dnl_49180"/>
<dbReference type="InterPro" id="IPR008915">
    <property type="entry name" value="Peptidase_M50"/>
</dbReference>
<organism evidence="9 10">
    <name type="scientific">Desulfonema limicola</name>
    <dbReference type="NCBI Taxonomy" id="45656"/>
    <lineage>
        <taxon>Bacteria</taxon>
        <taxon>Pseudomonadati</taxon>
        <taxon>Thermodesulfobacteriota</taxon>
        <taxon>Desulfobacteria</taxon>
        <taxon>Desulfobacterales</taxon>
        <taxon>Desulfococcaceae</taxon>
        <taxon>Desulfonema</taxon>
    </lineage>
</organism>
<name>A0A975GIK6_9BACT</name>
<dbReference type="GO" id="GO:0016020">
    <property type="term" value="C:membrane"/>
    <property type="evidence" value="ECO:0007669"/>
    <property type="project" value="InterPro"/>
</dbReference>
<accession>A0A975GIK6</accession>
<feature type="transmembrane region" description="Helical" evidence="7">
    <location>
        <begin position="259"/>
        <end position="280"/>
    </location>
</feature>
<evidence type="ECO:0000256" key="3">
    <source>
        <dbReference type="ARBA" id="ARBA00007931"/>
    </source>
</evidence>
<keyword evidence="5 7" id="KW-1133">Transmembrane helix</keyword>
<dbReference type="SUPFAM" id="SSF111369">
    <property type="entry name" value="HlyD-like secretion proteins"/>
    <property type="match status" value="1"/>
</dbReference>
<dbReference type="Pfam" id="PF02163">
    <property type="entry name" value="Peptidase_M50"/>
    <property type="match status" value="1"/>
</dbReference>
<evidence type="ECO:0000256" key="6">
    <source>
        <dbReference type="ARBA" id="ARBA00023136"/>
    </source>
</evidence>
<protein>
    <recommendedName>
        <fullName evidence="8">Peptidase M50 domain-containing protein</fullName>
    </recommendedName>
</protein>
<feature type="transmembrane region" description="Helical" evidence="7">
    <location>
        <begin position="361"/>
        <end position="381"/>
    </location>
</feature>
<keyword evidence="6 7" id="KW-0472">Membrane</keyword>
<feature type="transmembrane region" description="Helical" evidence="7">
    <location>
        <begin position="387"/>
        <end position="408"/>
    </location>
</feature>
<dbReference type="RefSeq" id="WP_207688461.1">
    <property type="nucleotide sequence ID" value="NZ_CP061799.1"/>
</dbReference>
<dbReference type="GO" id="GO:0004222">
    <property type="term" value="F:metalloendopeptidase activity"/>
    <property type="evidence" value="ECO:0007669"/>
    <property type="project" value="InterPro"/>
</dbReference>